<dbReference type="EMBL" id="ASPP01045499">
    <property type="protein sequence ID" value="ETN98892.1"/>
    <property type="molecule type" value="Genomic_DNA"/>
</dbReference>
<comment type="caution">
    <text evidence="2">The sequence shown here is derived from an EMBL/GenBank/DDBJ whole genome shotgun (WGS) entry which is preliminary data.</text>
</comment>
<sequence>MDETKYTEQEQSTDEQEQSTHEYDEQEQSAHEYDEQKQSTNECDELDQLTEWIEANKLAHELIREMITNEQKGIIVVATNIDQLEKPNDGQFEQDIPFTMMINSSEYMKDKIEILPYT</sequence>
<dbReference type="OrthoDB" id="5986190at2759"/>
<evidence type="ECO:0000313" key="3">
    <source>
        <dbReference type="Proteomes" id="UP000023152"/>
    </source>
</evidence>
<dbReference type="AlphaFoldDB" id="X6LA60"/>
<reference evidence="2 3" key="1">
    <citation type="journal article" date="2013" name="Curr. Biol.">
        <title>The Genome of the Foraminiferan Reticulomyxa filosa.</title>
        <authorList>
            <person name="Glockner G."/>
            <person name="Hulsmann N."/>
            <person name="Schleicher M."/>
            <person name="Noegel A.A."/>
            <person name="Eichinger L."/>
            <person name="Gallinger C."/>
            <person name="Pawlowski J."/>
            <person name="Sierra R."/>
            <person name="Euteneuer U."/>
            <person name="Pillet L."/>
            <person name="Moustafa A."/>
            <person name="Platzer M."/>
            <person name="Groth M."/>
            <person name="Szafranski K."/>
            <person name="Schliwa M."/>
        </authorList>
    </citation>
    <scope>NUCLEOTIDE SEQUENCE [LARGE SCALE GENOMIC DNA]</scope>
</reference>
<proteinExistence type="predicted"/>
<protein>
    <submittedName>
        <fullName evidence="2">Uncharacterized protein</fullName>
    </submittedName>
</protein>
<name>X6LA60_RETFI</name>
<organism evidence="2 3">
    <name type="scientific">Reticulomyxa filosa</name>
    <dbReference type="NCBI Taxonomy" id="46433"/>
    <lineage>
        <taxon>Eukaryota</taxon>
        <taxon>Sar</taxon>
        <taxon>Rhizaria</taxon>
        <taxon>Retaria</taxon>
        <taxon>Foraminifera</taxon>
        <taxon>Monothalamids</taxon>
        <taxon>Reticulomyxidae</taxon>
        <taxon>Reticulomyxa</taxon>
    </lineage>
</organism>
<keyword evidence="3" id="KW-1185">Reference proteome</keyword>
<evidence type="ECO:0000313" key="2">
    <source>
        <dbReference type="EMBL" id="ETN98892.1"/>
    </source>
</evidence>
<feature type="compositionally biased region" description="Basic and acidic residues" evidence="1">
    <location>
        <begin position="18"/>
        <end position="37"/>
    </location>
</feature>
<feature type="region of interest" description="Disordered" evidence="1">
    <location>
        <begin position="1"/>
        <end position="41"/>
    </location>
</feature>
<feature type="non-terminal residue" evidence="2">
    <location>
        <position position="118"/>
    </location>
</feature>
<evidence type="ECO:0000256" key="1">
    <source>
        <dbReference type="SAM" id="MobiDB-lite"/>
    </source>
</evidence>
<accession>X6LA60</accession>
<dbReference type="Proteomes" id="UP000023152">
    <property type="component" value="Unassembled WGS sequence"/>
</dbReference>
<gene>
    <name evidence="2" type="ORF">RFI_38595</name>
</gene>